<dbReference type="Pfam" id="PF00291">
    <property type="entry name" value="PALP"/>
    <property type="match status" value="1"/>
</dbReference>
<evidence type="ECO:0000256" key="4">
    <source>
        <dbReference type="ARBA" id="ARBA00010869"/>
    </source>
</evidence>
<evidence type="ECO:0000256" key="12">
    <source>
        <dbReference type="RuleBase" id="RU362012"/>
    </source>
</evidence>
<dbReference type="InterPro" id="IPR045865">
    <property type="entry name" value="ACT-like_dom_sf"/>
</dbReference>
<comment type="subunit">
    <text evidence="5 12">Homotetramer.</text>
</comment>
<dbReference type="NCBIfam" id="TIGR02079">
    <property type="entry name" value="THD1"/>
    <property type="match status" value="1"/>
</dbReference>
<comment type="function">
    <text evidence="11 12">Catalyzes the anaerobic formation of alpha-ketobutyrate and ammonia from threonine in a two-step reaction. The first step involved a dehydration of threonine and a production of enamine intermediates (aminocrotonate), which tautomerizes to its imine form (iminobutyrate). Both intermediates are unstable and short-lived. The second step is the nonenzymatic hydrolysis of the enamine/imine intermediates to form 2-ketobutyrate and free ammonia. In the low water environment of the cell, the second step is accelerated by RidA.</text>
</comment>
<feature type="domain" description="ACT-like" evidence="13">
    <location>
        <begin position="321"/>
        <end position="395"/>
    </location>
</feature>
<dbReference type="eggNOG" id="COG1171">
    <property type="taxonomic scope" value="Bacteria"/>
</dbReference>
<accession>A0A0R1XY50</accession>
<evidence type="ECO:0000313" key="15">
    <source>
        <dbReference type="Proteomes" id="UP000051236"/>
    </source>
</evidence>
<dbReference type="InterPro" id="IPR001926">
    <property type="entry name" value="TrpB-like_PALP"/>
</dbReference>
<evidence type="ECO:0000256" key="1">
    <source>
        <dbReference type="ARBA" id="ARBA00001274"/>
    </source>
</evidence>
<dbReference type="AlphaFoldDB" id="A0A0R1XY50"/>
<comment type="pathway">
    <text evidence="3 12">Amino-acid biosynthesis; L-isoleucine biosynthesis; 2-oxobutanoate from L-threonine: step 1/1.</text>
</comment>
<evidence type="ECO:0000256" key="3">
    <source>
        <dbReference type="ARBA" id="ARBA00004810"/>
    </source>
</evidence>
<keyword evidence="7 12" id="KW-0412">Isoleucine biosynthesis</keyword>
<dbReference type="NCBIfam" id="NF006390">
    <property type="entry name" value="PRK08639.1"/>
    <property type="match status" value="1"/>
</dbReference>
<dbReference type="GO" id="GO:0009097">
    <property type="term" value="P:isoleucine biosynthetic process"/>
    <property type="evidence" value="ECO:0007669"/>
    <property type="project" value="UniProtKB-UniRule"/>
</dbReference>
<dbReference type="InterPro" id="IPR000634">
    <property type="entry name" value="Ser/Thr_deHydtase_PyrdxlP-BS"/>
</dbReference>
<dbReference type="Gene3D" id="3.40.50.1100">
    <property type="match status" value="2"/>
</dbReference>
<dbReference type="CDD" id="cd01562">
    <property type="entry name" value="Thr-dehyd"/>
    <property type="match status" value="1"/>
</dbReference>
<dbReference type="FunFam" id="3.40.50.1100:FF:000005">
    <property type="entry name" value="Threonine dehydratase catabolic"/>
    <property type="match status" value="1"/>
</dbReference>
<evidence type="ECO:0000256" key="2">
    <source>
        <dbReference type="ARBA" id="ARBA00001933"/>
    </source>
</evidence>
<dbReference type="PROSITE" id="PS51672">
    <property type="entry name" value="ACT_LIKE"/>
    <property type="match status" value="1"/>
</dbReference>
<keyword evidence="10 12" id="KW-0100">Branched-chain amino acid biosynthesis</keyword>
<dbReference type="Proteomes" id="UP000051236">
    <property type="component" value="Unassembled WGS sequence"/>
</dbReference>
<dbReference type="InterPro" id="IPR001721">
    <property type="entry name" value="TD_ACT-like"/>
</dbReference>
<dbReference type="SUPFAM" id="SSF55021">
    <property type="entry name" value="ACT-like"/>
    <property type="match status" value="1"/>
</dbReference>
<dbReference type="Gene3D" id="3.40.1020.10">
    <property type="entry name" value="Biosynthetic Threonine Deaminase, Domain 3"/>
    <property type="match status" value="1"/>
</dbReference>
<gene>
    <name evidence="12" type="primary">ilvA</name>
    <name evidence="14" type="ORF">FC83_GL001894</name>
</gene>
<reference evidence="14 15" key="1">
    <citation type="journal article" date="2015" name="Genome Announc.">
        <title>Expanding the biotechnology potential of lactobacilli through comparative genomics of 213 strains and associated genera.</title>
        <authorList>
            <person name="Sun Z."/>
            <person name="Harris H.M."/>
            <person name="McCann A."/>
            <person name="Guo C."/>
            <person name="Argimon S."/>
            <person name="Zhang W."/>
            <person name="Yang X."/>
            <person name="Jeffery I.B."/>
            <person name="Cooney J.C."/>
            <person name="Kagawa T.F."/>
            <person name="Liu W."/>
            <person name="Song Y."/>
            <person name="Salvetti E."/>
            <person name="Wrobel A."/>
            <person name="Rasinkangas P."/>
            <person name="Parkhill J."/>
            <person name="Rea M.C."/>
            <person name="O'Sullivan O."/>
            <person name="Ritari J."/>
            <person name="Douillard F.P."/>
            <person name="Paul Ross R."/>
            <person name="Yang R."/>
            <person name="Briner A.E."/>
            <person name="Felis G.E."/>
            <person name="de Vos W.M."/>
            <person name="Barrangou R."/>
            <person name="Klaenhammer T.R."/>
            <person name="Caufield P.W."/>
            <person name="Cui Y."/>
            <person name="Zhang H."/>
            <person name="O'Toole P.W."/>
        </authorList>
    </citation>
    <scope>NUCLEOTIDE SEQUENCE [LARGE SCALE GENOMIC DNA]</scope>
    <source>
        <strain evidence="14 15">DSM 18527</strain>
    </source>
</reference>
<dbReference type="GO" id="GO:0003941">
    <property type="term" value="F:L-serine ammonia-lyase activity"/>
    <property type="evidence" value="ECO:0007669"/>
    <property type="project" value="TreeGrafter"/>
</dbReference>
<evidence type="ECO:0000256" key="5">
    <source>
        <dbReference type="ARBA" id="ARBA00011881"/>
    </source>
</evidence>
<comment type="caution">
    <text evidence="14">The sequence shown here is derived from an EMBL/GenBank/DDBJ whole genome shotgun (WGS) entry which is preliminary data.</text>
</comment>
<keyword evidence="8 12" id="KW-0663">Pyridoxal phosphate</keyword>
<dbReference type="GO" id="GO:0004794">
    <property type="term" value="F:threonine deaminase activity"/>
    <property type="evidence" value="ECO:0007669"/>
    <property type="project" value="UniProtKB-UniRule"/>
</dbReference>
<dbReference type="InterPro" id="IPR036052">
    <property type="entry name" value="TrpB-like_PALP_sf"/>
</dbReference>
<dbReference type="GO" id="GO:0006567">
    <property type="term" value="P:L-threonine catabolic process"/>
    <property type="evidence" value="ECO:0007669"/>
    <property type="project" value="TreeGrafter"/>
</dbReference>
<comment type="cofactor">
    <cofactor evidence="2 12">
        <name>pyridoxal 5'-phosphate</name>
        <dbReference type="ChEBI" id="CHEBI:597326"/>
    </cofactor>
</comment>
<keyword evidence="9 12" id="KW-0456">Lyase</keyword>
<dbReference type="InterPro" id="IPR050147">
    <property type="entry name" value="Ser/Thr_Dehydratase"/>
</dbReference>
<dbReference type="PANTHER" id="PTHR48078:SF11">
    <property type="entry name" value="THREONINE DEHYDRATASE, MITOCHONDRIAL"/>
    <property type="match status" value="1"/>
</dbReference>
<evidence type="ECO:0000256" key="8">
    <source>
        <dbReference type="ARBA" id="ARBA00022898"/>
    </source>
</evidence>
<dbReference type="PANTHER" id="PTHR48078">
    <property type="entry name" value="THREONINE DEHYDRATASE, MITOCHONDRIAL-RELATED"/>
    <property type="match status" value="1"/>
</dbReference>
<evidence type="ECO:0000256" key="11">
    <source>
        <dbReference type="ARBA" id="ARBA00025527"/>
    </source>
</evidence>
<dbReference type="Pfam" id="PF00585">
    <property type="entry name" value="Thr_dehydrat_C"/>
    <property type="match status" value="1"/>
</dbReference>
<dbReference type="InterPro" id="IPR011820">
    <property type="entry name" value="IlvA"/>
</dbReference>
<dbReference type="PATRIC" id="fig|1423734.3.peg.1917"/>
<dbReference type="UniPathway" id="UPA00047">
    <property type="reaction ID" value="UER00054"/>
</dbReference>
<dbReference type="EMBL" id="AZGA01000019">
    <property type="protein sequence ID" value="KRM34959.1"/>
    <property type="molecule type" value="Genomic_DNA"/>
</dbReference>
<organism evidence="14 15">
    <name type="scientific">Agrilactobacillus composti DSM 18527 = JCM 14202</name>
    <dbReference type="NCBI Taxonomy" id="1423734"/>
    <lineage>
        <taxon>Bacteria</taxon>
        <taxon>Bacillati</taxon>
        <taxon>Bacillota</taxon>
        <taxon>Bacilli</taxon>
        <taxon>Lactobacillales</taxon>
        <taxon>Lactobacillaceae</taxon>
        <taxon>Agrilactobacillus</taxon>
    </lineage>
</organism>
<evidence type="ECO:0000256" key="7">
    <source>
        <dbReference type="ARBA" id="ARBA00022624"/>
    </source>
</evidence>
<evidence type="ECO:0000256" key="10">
    <source>
        <dbReference type="ARBA" id="ARBA00023304"/>
    </source>
</evidence>
<protein>
    <recommendedName>
        <fullName evidence="12">L-threonine dehydratase</fullName>
        <ecNumber evidence="12">4.3.1.19</ecNumber>
    </recommendedName>
    <alternativeName>
        <fullName evidence="12">Threonine deaminase</fullName>
    </alternativeName>
</protein>
<evidence type="ECO:0000259" key="13">
    <source>
        <dbReference type="PROSITE" id="PS51672"/>
    </source>
</evidence>
<evidence type="ECO:0000256" key="9">
    <source>
        <dbReference type="ARBA" id="ARBA00023239"/>
    </source>
</evidence>
<dbReference type="STRING" id="1423734.FC83_GL001894"/>
<name>A0A0R1XY50_9LACO</name>
<dbReference type="EC" id="4.3.1.19" evidence="12"/>
<dbReference type="InterPro" id="IPR038110">
    <property type="entry name" value="TD_ACT-like_sf"/>
</dbReference>
<dbReference type="PROSITE" id="PS00165">
    <property type="entry name" value="DEHYDRATASE_SER_THR"/>
    <property type="match status" value="1"/>
</dbReference>
<comment type="catalytic activity">
    <reaction evidence="1 12">
        <text>L-threonine = 2-oxobutanoate + NH4(+)</text>
        <dbReference type="Rhea" id="RHEA:22108"/>
        <dbReference type="ChEBI" id="CHEBI:16763"/>
        <dbReference type="ChEBI" id="CHEBI:28938"/>
        <dbReference type="ChEBI" id="CHEBI:57926"/>
        <dbReference type="EC" id="4.3.1.19"/>
    </reaction>
</comment>
<dbReference type="FunFam" id="3.40.1020.10:FF:000002">
    <property type="entry name" value="L-threonine dehydratase"/>
    <property type="match status" value="1"/>
</dbReference>
<dbReference type="SUPFAM" id="SSF53686">
    <property type="entry name" value="Tryptophan synthase beta subunit-like PLP-dependent enzymes"/>
    <property type="match status" value="1"/>
</dbReference>
<keyword evidence="15" id="KW-1185">Reference proteome</keyword>
<evidence type="ECO:0000313" key="14">
    <source>
        <dbReference type="EMBL" id="KRM34959.1"/>
    </source>
</evidence>
<dbReference type="GO" id="GO:0006565">
    <property type="term" value="P:L-serine catabolic process"/>
    <property type="evidence" value="ECO:0007669"/>
    <property type="project" value="TreeGrafter"/>
</dbReference>
<keyword evidence="6 12" id="KW-0028">Amino-acid biosynthesis</keyword>
<dbReference type="GO" id="GO:0030170">
    <property type="term" value="F:pyridoxal phosphate binding"/>
    <property type="evidence" value="ECO:0007669"/>
    <property type="project" value="InterPro"/>
</dbReference>
<proteinExistence type="inferred from homology"/>
<evidence type="ECO:0000256" key="6">
    <source>
        <dbReference type="ARBA" id="ARBA00022605"/>
    </source>
</evidence>
<sequence length="404" mass="43852">MLKPIVSHTPLQYCAYLSQKYDCNVYLKREDLQAVRSFKIRGAYYAISKTPAETRKRGVVCASAGNHAQGVAWTSAKMNIPATIFMPTTTPRQKIDQVKFFGGDNVTIKLVGDAFDAANTAALEFCESHHQTFIAPFNDLNTMAGQGSLAVEVFDDLKQDNKTADILFAAVGGGGLLSGISTYTKFASPTTSVVGVEPAGATSMAEAFAVGHPVAISEMDKFVDGAAVQKVGTLTYATCQEYVDRLIQVPEGLVSTTILDLYTKLAIVAEPAGALSVAALETYKDHLVGKNVVCVISGGNNDINRMAEIEERALIYQGLQHYFVVNFPQRAGALKTFVNAVLNPDDDITKFEYTKKVNSGMGPVLIGIRLGDAKNLGQLLARLHDFDPKYINLQKNQMLYRMLV</sequence>
<comment type="similarity">
    <text evidence="4 12">Belongs to the serine/threonine dehydratase family.</text>
</comment>